<evidence type="ECO:0000313" key="2">
    <source>
        <dbReference type="EMBL" id="EGF82049.1"/>
    </source>
</evidence>
<evidence type="ECO:0000256" key="1">
    <source>
        <dbReference type="SAM" id="MobiDB-lite"/>
    </source>
</evidence>
<evidence type="ECO:0000313" key="3">
    <source>
        <dbReference type="Proteomes" id="UP000007241"/>
    </source>
</evidence>
<feature type="region of interest" description="Disordered" evidence="1">
    <location>
        <begin position="51"/>
        <end position="75"/>
    </location>
</feature>
<protein>
    <submittedName>
        <fullName evidence="2">Uncharacterized protein</fullName>
    </submittedName>
</protein>
<name>F4NYL6_BATDJ</name>
<dbReference type="RefSeq" id="XP_006677617.1">
    <property type="nucleotide sequence ID" value="XM_006677554.1"/>
</dbReference>
<dbReference type="InParanoid" id="F4NYL6"/>
<dbReference type="HOGENOM" id="CLU_844625_0_0_1"/>
<feature type="region of interest" description="Disordered" evidence="1">
    <location>
        <begin position="1"/>
        <end position="33"/>
    </location>
</feature>
<dbReference type="Proteomes" id="UP000007241">
    <property type="component" value="Unassembled WGS sequence"/>
</dbReference>
<reference evidence="2 3" key="1">
    <citation type="submission" date="2009-12" db="EMBL/GenBank/DDBJ databases">
        <title>The draft genome of Batrachochytrium dendrobatidis.</title>
        <authorList>
            <consortium name="US DOE Joint Genome Institute (JGI-PGF)"/>
            <person name="Kuo A."/>
            <person name="Salamov A."/>
            <person name="Schmutz J."/>
            <person name="Lucas S."/>
            <person name="Pitluck S."/>
            <person name="Rosenblum E."/>
            <person name="Stajich J."/>
            <person name="Eisen M."/>
            <person name="Grigoriev I.V."/>
        </authorList>
    </citation>
    <scope>NUCLEOTIDE SEQUENCE [LARGE SCALE GENOMIC DNA]</scope>
    <source>
        <strain evidence="3">JAM81 / FGSC 10211</strain>
    </source>
</reference>
<proteinExistence type="predicted"/>
<accession>F4NYL6</accession>
<gene>
    <name evidence="2" type="ORF">BATDEDRAFT_87162</name>
</gene>
<organism evidence="2 3">
    <name type="scientific">Batrachochytrium dendrobatidis (strain JAM81 / FGSC 10211)</name>
    <name type="common">Frog chytrid fungus</name>
    <dbReference type="NCBI Taxonomy" id="684364"/>
    <lineage>
        <taxon>Eukaryota</taxon>
        <taxon>Fungi</taxon>
        <taxon>Fungi incertae sedis</taxon>
        <taxon>Chytridiomycota</taxon>
        <taxon>Chytridiomycota incertae sedis</taxon>
        <taxon>Chytridiomycetes</taxon>
        <taxon>Rhizophydiales</taxon>
        <taxon>Rhizophydiales incertae sedis</taxon>
        <taxon>Batrachochytrium</taxon>
    </lineage>
</organism>
<sequence>MRLNQIHATSTYTHGPHQPGTQSSGSDEYTGEITSPLSIQNSYEAPVLSRHTSQYQSESTHVQPKNRVTTKSQSQQLTLRHISDLVSSSHSQQWPYSSNQKLKLDLFLKLFPLFKITGQRYYQHLKVDDEGIGFAEYIRLISVFSARASSIEKAQSEQDATYITRDSIRAFLRSTIDEIMTASMHLTIRSHKTLHDKKSPVKPVVHNGDDSPLDAHDSIESYLAEDSSDTRISACNNTPCHQGYIAHTVDGLVEDTFESMGIGIEEAGIKIERFIQMWEECPLVSRAMGLPSGTVEYAIDTQTNQHLYKQLLKCPKMKQMYDRCDCVIL</sequence>
<dbReference type="GeneID" id="18242694"/>
<keyword evidence="3" id="KW-1185">Reference proteome</keyword>
<dbReference type="EMBL" id="GL882881">
    <property type="protein sequence ID" value="EGF82049.1"/>
    <property type="molecule type" value="Genomic_DNA"/>
</dbReference>
<dbReference type="AlphaFoldDB" id="F4NYL6"/>